<comment type="caution">
    <text evidence="1">The sequence shown here is derived from an EMBL/GenBank/DDBJ whole genome shotgun (WGS) entry which is preliminary data.</text>
</comment>
<reference evidence="2" key="1">
    <citation type="journal article" date="2019" name="Int. J. Syst. Evol. Microbiol.">
        <title>The Global Catalogue of Microorganisms (GCM) 10K type strain sequencing project: providing services to taxonomists for standard genome sequencing and annotation.</title>
        <authorList>
            <consortium name="The Broad Institute Genomics Platform"/>
            <consortium name="The Broad Institute Genome Sequencing Center for Infectious Disease"/>
            <person name="Wu L."/>
            <person name="Ma J."/>
        </authorList>
    </citation>
    <scope>NUCLEOTIDE SEQUENCE [LARGE SCALE GENOMIC DNA]</scope>
    <source>
        <strain evidence="2">KACC 12649</strain>
    </source>
</reference>
<dbReference type="Proteomes" id="UP001596050">
    <property type="component" value="Unassembled WGS sequence"/>
</dbReference>
<protein>
    <submittedName>
        <fullName evidence="1">Epimerase</fullName>
    </submittedName>
</protein>
<name>A0ABW0KZT7_9BURK</name>
<dbReference type="InterPro" id="IPR036291">
    <property type="entry name" value="NAD(P)-bd_dom_sf"/>
</dbReference>
<dbReference type="EMBL" id="JBHSMU010000004">
    <property type="protein sequence ID" value="MFC5458929.1"/>
    <property type="molecule type" value="Genomic_DNA"/>
</dbReference>
<keyword evidence="2" id="KW-1185">Reference proteome</keyword>
<dbReference type="Gene3D" id="3.40.50.720">
    <property type="entry name" value="NAD(P)-binding Rossmann-like Domain"/>
    <property type="match status" value="1"/>
</dbReference>
<organism evidence="1 2">
    <name type="scientific">Massilia niabensis</name>
    <dbReference type="NCBI Taxonomy" id="544910"/>
    <lineage>
        <taxon>Bacteria</taxon>
        <taxon>Pseudomonadati</taxon>
        <taxon>Pseudomonadota</taxon>
        <taxon>Betaproteobacteria</taxon>
        <taxon>Burkholderiales</taxon>
        <taxon>Oxalobacteraceae</taxon>
        <taxon>Telluria group</taxon>
        <taxon>Massilia</taxon>
    </lineage>
</organism>
<evidence type="ECO:0000313" key="1">
    <source>
        <dbReference type="EMBL" id="MFC5458929.1"/>
    </source>
</evidence>
<sequence>MKILVFGASGMVGQGAVRESLLAPDVSEVIVVVRQTLALSHPKLRQIVVDDVLDLNLHRTQLKDVSGCFFCIGVSSSGMSADAYKKFTHGLTLAVANKLLAINERMVFVYVSGAGADSSERNGRMWARVRGQTENAILRLPFANSFILRPALIQPLHGARSKTRSYRVLYRILAPVLPLLRWIAPGSVLSTQLLGEAMLGLLRRGASVRVLESSEIRALVEQSPPTCPAERESASPCAP</sequence>
<dbReference type="RefSeq" id="WP_379780261.1">
    <property type="nucleotide sequence ID" value="NZ_JBHSMU010000004.1"/>
</dbReference>
<evidence type="ECO:0000313" key="2">
    <source>
        <dbReference type="Proteomes" id="UP001596050"/>
    </source>
</evidence>
<dbReference type="SUPFAM" id="SSF51735">
    <property type="entry name" value="NAD(P)-binding Rossmann-fold domains"/>
    <property type="match status" value="1"/>
</dbReference>
<gene>
    <name evidence="1" type="ORF">ACFPN5_03780</name>
</gene>
<accession>A0ABW0KZT7</accession>
<proteinExistence type="predicted"/>
<dbReference type="PANTHER" id="PTHR14097">
    <property type="entry name" value="OXIDOREDUCTASE HTATIP2"/>
    <property type="match status" value="1"/>
</dbReference>
<dbReference type="PANTHER" id="PTHR14097:SF8">
    <property type="entry name" value="NAD(P)-BINDING DOMAIN-CONTAINING PROTEIN"/>
    <property type="match status" value="1"/>
</dbReference>